<comment type="caution">
    <text evidence="1">The sequence shown here is derived from an EMBL/GenBank/DDBJ whole genome shotgun (WGS) entry which is preliminary data.</text>
</comment>
<evidence type="ECO:0000313" key="2">
    <source>
        <dbReference type="Proteomes" id="UP001367508"/>
    </source>
</evidence>
<dbReference type="AlphaFoldDB" id="A0AAN9MTA2"/>
<accession>A0AAN9MTA2</accession>
<organism evidence="1 2">
    <name type="scientific">Canavalia gladiata</name>
    <name type="common">Sword bean</name>
    <name type="synonym">Dolichos gladiatus</name>
    <dbReference type="NCBI Taxonomy" id="3824"/>
    <lineage>
        <taxon>Eukaryota</taxon>
        <taxon>Viridiplantae</taxon>
        <taxon>Streptophyta</taxon>
        <taxon>Embryophyta</taxon>
        <taxon>Tracheophyta</taxon>
        <taxon>Spermatophyta</taxon>
        <taxon>Magnoliopsida</taxon>
        <taxon>eudicotyledons</taxon>
        <taxon>Gunneridae</taxon>
        <taxon>Pentapetalae</taxon>
        <taxon>rosids</taxon>
        <taxon>fabids</taxon>
        <taxon>Fabales</taxon>
        <taxon>Fabaceae</taxon>
        <taxon>Papilionoideae</taxon>
        <taxon>50 kb inversion clade</taxon>
        <taxon>NPAAA clade</taxon>
        <taxon>indigoferoid/millettioid clade</taxon>
        <taxon>Phaseoleae</taxon>
        <taxon>Canavalia</taxon>
    </lineage>
</organism>
<proteinExistence type="predicted"/>
<evidence type="ECO:0000313" key="1">
    <source>
        <dbReference type="EMBL" id="KAK7360625.1"/>
    </source>
</evidence>
<protein>
    <submittedName>
        <fullName evidence="1">Uncharacterized protein</fullName>
    </submittedName>
</protein>
<gene>
    <name evidence="1" type="ORF">VNO77_02633</name>
</gene>
<dbReference type="EMBL" id="JAYMYQ010000001">
    <property type="protein sequence ID" value="KAK7360625.1"/>
    <property type="molecule type" value="Genomic_DNA"/>
</dbReference>
<reference evidence="1 2" key="1">
    <citation type="submission" date="2024-01" db="EMBL/GenBank/DDBJ databases">
        <title>The genomes of 5 underutilized Papilionoideae crops provide insights into root nodulation and disease resistanc.</title>
        <authorList>
            <person name="Jiang F."/>
        </authorList>
    </citation>
    <scope>NUCLEOTIDE SEQUENCE [LARGE SCALE GENOMIC DNA]</scope>
    <source>
        <strain evidence="1">LVBAO_FW01</strain>
        <tissue evidence="1">Leaves</tissue>
    </source>
</reference>
<name>A0AAN9MTA2_CANGL</name>
<sequence length="139" mass="15670">MDMRKAVLSTLARLNSLCHMLCFVLDALSYKKKLLTLQVVGCEKSIEEEKRAREKIKQKLKKTGFQVSTFLNHFVLSLLVEPSVFNCQVRPEKGMASNTGSFFARINCEICYDSGLGLVDLFCFLEEEESAAMAVCCLQ</sequence>
<dbReference type="Proteomes" id="UP001367508">
    <property type="component" value="Unassembled WGS sequence"/>
</dbReference>
<keyword evidence="2" id="KW-1185">Reference proteome</keyword>